<dbReference type="AlphaFoldDB" id="A7ERS9"/>
<sequence length="225" mass="26323">MNNGGIPRASEHYRSLNEDFSESHFALFKHDAEIHKLYKGELEAASERIRYLELKLQDQESHLRERDLLQKRLYDSERTRKIEVSARLRVQCHLDIEQKKSLEFAQEVRNLQEYLHKMTGDYTSLQTHSLDIISAITTCNDKLRGETNKLHHQAMHNQAEIIHNQRIINSLADKISSYDENAEKVLEYLQSIRWKLNDSKRSVGEADIDDSVLKKSENDEAGVRH</sequence>
<feature type="compositionally biased region" description="Basic and acidic residues" evidence="1">
    <location>
        <begin position="211"/>
        <end position="225"/>
    </location>
</feature>
<dbReference type="KEGG" id="ssl:SS1G_08033"/>
<feature type="region of interest" description="Disordered" evidence="1">
    <location>
        <begin position="203"/>
        <end position="225"/>
    </location>
</feature>
<dbReference type="Proteomes" id="UP000001312">
    <property type="component" value="Unassembled WGS sequence"/>
</dbReference>
<dbReference type="EMBL" id="CH476630">
    <property type="protein sequence ID" value="EDN92171.1"/>
    <property type="molecule type" value="Genomic_DNA"/>
</dbReference>
<keyword evidence="3" id="KW-1185">Reference proteome</keyword>
<accession>A7ERS9</accession>
<dbReference type="InParanoid" id="A7ERS9"/>
<evidence type="ECO:0000256" key="1">
    <source>
        <dbReference type="SAM" id="MobiDB-lite"/>
    </source>
</evidence>
<dbReference type="RefSeq" id="XP_001591407.1">
    <property type="nucleotide sequence ID" value="XM_001591357.1"/>
</dbReference>
<proteinExistence type="predicted"/>
<evidence type="ECO:0000313" key="2">
    <source>
        <dbReference type="EMBL" id="EDN92171.1"/>
    </source>
</evidence>
<gene>
    <name evidence="2" type="ORF">SS1G_08033</name>
</gene>
<protein>
    <submittedName>
        <fullName evidence="2">Uncharacterized protein</fullName>
    </submittedName>
</protein>
<name>A7ERS9_SCLS1</name>
<evidence type="ECO:0000313" key="3">
    <source>
        <dbReference type="Proteomes" id="UP000001312"/>
    </source>
</evidence>
<reference evidence="3" key="1">
    <citation type="journal article" date="2011" name="PLoS Genet.">
        <title>Genomic analysis of the necrotrophic fungal pathogens Sclerotinia sclerotiorum and Botrytis cinerea.</title>
        <authorList>
            <person name="Amselem J."/>
            <person name="Cuomo C.A."/>
            <person name="van Kan J.A."/>
            <person name="Viaud M."/>
            <person name="Benito E.P."/>
            <person name="Couloux A."/>
            <person name="Coutinho P.M."/>
            <person name="de Vries R.P."/>
            <person name="Dyer P.S."/>
            <person name="Fillinger S."/>
            <person name="Fournier E."/>
            <person name="Gout L."/>
            <person name="Hahn M."/>
            <person name="Kohn L."/>
            <person name="Lapalu N."/>
            <person name="Plummer K.M."/>
            <person name="Pradier J.M."/>
            <person name="Quevillon E."/>
            <person name="Sharon A."/>
            <person name="Simon A."/>
            <person name="ten Have A."/>
            <person name="Tudzynski B."/>
            <person name="Tudzynski P."/>
            <person name="Wincker P."/>
            <person name="Andrew M."/>
            <person name="Anthouard V."/>
            <person name="Beever R.E."/>
            <person name="Beffa R."/>
            <person name="Benoit I."/>
            <person name="Bouzid O."/>
            <person name="Brault B."/>
            <person name="Chen Z."/>
            <person name="Choquer M."/>
            <person name="Collemare J."/>
            <person name="Cotton P."/>
            <person name="Danchin E.G."/>
            <person name="Da Silva C."/>
            <person name="Gautier A."/>
            <person name="Giraud C."/>
            <person name="Giraud T."/>
            <person name="Gonzalez C."/>
            <person name="Grossetete S."/>
            <person name="Guldener U."/>
            <person name="Henrissat B."/>
            <person name="Howlett B.J."/>
            <person name="Kodira C."/>
            <person name="Kretschmer M."/>
            <person name="Lappartient A."/>
            <person name="Leroch M."/>
            <person name="Levis C."/>
            <person name="Mauceli E."/>
            <person name="Neuveglise C."/>
            <person name="Oeser B."/>
            <person name="Pearson M."/>
            <person name="Poulain J."/>
            <person name="Poussereau N."/>
            <person name="Quesneville H."/>
            <person name="Rascle C."/>
            <person name="Schumacher J."/>
            <person name="Segurens B."/>
            <person name="Sexton A."/>
            <person name="Silva E."/>
            <person name="Sirven C."/>
            <person name="Soanes D.M."/>
            <person name="Talbot N.J."/>
            <person name="Templeton M."/>
            <person name="Yandava C."/>
            <person name="Yarden O."/>
            <person name="Zeng Q."/>
            <person name="Rollins J.A."/>
            <person name="Lebrun M.H."/>
            <person name="Dickman M."/>
        </authorList>
    </citation>
    <scope>NUCLEOTIDE SEQUENCE [LARGE SCALE GENOMIC DNA]</scope>
    <source>
        <strain evidence="3">ATCC 18683 / 1980 / Ss-1</strain>
    </source>
</reference>
<organism evidence="2 3">
    <name type="scientific">Sclerotinia sclerotiorum (strain ATCC 18683 / 1980 / Ss-1)</name>
    <name type="common">White mold</name>
    <name type="synonym">Whetzelinia sclerotiorum</name>
    <dbReference type="NCBI Taxonomy" id="665079"/>
    <lineage>
        <taxon>Eukaryota</taxon>
        <taxon>Fungi</taxon>
        <taxon>Dikarya</taxon>
        <taxon>Ascomycota</taxon>
        <taxon>Pezizomycotina</taxon>
        <taxon>Leotiomycetes</taxon>
        <taxon>Helotiales</taxon>
        <taxon>Sclerotiniaceae</taxon>
        <taxon>Sclerotinia</taxon>
    </lineage>
</organism>
<dbReference type="GeneID" id="5487503"/>